<keyword evidence="3" id="KW-1185">Reference proteome</keyword>
<dbReference type="OrthoDB" id="5979581at2759"/>
<protein>
    <submittedName>
        <fullName evidence="2">Serine threonine protein kinase</fullName>
    </submittedName>
</protein>
<keyword evidence="2" id="KW-0808">Transferase</keyword>
<proteinExistence type="predicted"/>
<evidence type="ECO:0000313" key="2">
    <source>
        <dbReference type="EMBL" id="RJE18156.1"/>
    </source>
</evidence>
<evidence type="ECO:0000313" key="3">
    <source>
        <dbReference type="Proteomes" id="UP000266188"/>
    </source>
</evidence>
<dbReference type="STRING" id="2070753.A0A3A2Z5R7"/>
<dbReference type="GO" id="GO:0004672">
    <property type="term" value="F:protein kinase activity"/>
    <property type="evidence" value="ECO:0007669"/>
    <property type="project" value="InterPro"/>
</dbReference>
<name>A0A3A2Z5R7_9EURO</name>
<dbReference type="Proteomes" id="UP000266188">
    <property type="component" value="Unassembled WGS sequence"/>
</dbReference>
<comment type="caution">
    <text evidence="2">The sequence shown here is derived from an EMBL/GenBank/DDBJ whole genome shotgun (WGS) entry which is preliminary data.</text>
</comment>
<dbReference type="SUPFAM" id="SSF56112">
    <property type="entry name" value="Protein kinase-like (PK-like)"/>
    <property type="match status" value="1"/>
</dbReference>
<sequence length="125" mass="14159">MCMQNIDVKPDNIFVNYKSRGVEDSMRFTDVQLGGLGGACHFDSKWAKSGTPLGAPMWRSPEMIMETPWGPPTDIWSFGVILIYMIYAGDFNIFDTTAVPYDHEEYSLEALKQQFRYFGPCPGNT</sequence>
<dbReference type="InterPro" id="IPR000719">
    <property type="entry name" value="Prot_kinase_dom"/>
</dbReference>
<dbReference type="PROSITE" id="PS50011">
    <property type="entry name" value="PROTEIN_KINASE_DOM"/>
    <property type="match status" value="1"/>
</dbReference>
<keyword evidence="2" id="KW-0418">Kinase</keyword>
<accession>A0A3A2Z5R7</accession>
<reference evidence="3" key="1">
    <citation type="submission" date="2017-02" db="EMBL/GenBank/DDBJ databases">
        <authorList>
            <person name="Tafer H."/>
            <person name="Lopandic K."/>
        </authorList>
    </citation>
    <scope>NUCLEOTIDE SEQUENCE [LARGE SCALE GENOMIC DNA]</scope>
    <source>
        <strain evidence="3">CBS 366.77</strain>
    </source>
</reference>
<dbReference type="InterPro" id="IPR011009">
    <property type="entry name" value="Kinase-like_dom_sf"/>
</dbReference>
<feature type="domain" description="Protein kinase" evidence="1">
    <location>
        <begin position="1"/>
        <end position="125"/>
    </location>
</feature>
<dbReference type="AlphaFoldDB" id="A0A3A2Z5R7"/>
<dbReference type="Gene3D" id="1.10.510.10">
    <property type="entry name" value="Transferase(Phosphotransferase) domain 1"/>
    <property type="match status" value="1"/>
</dbReference>
<evidence type="ECO:0000259" key="1">
    <source>
        <dbReference type="PROSITE" id="PS50011"/>
    </source>
</evidence>
<dbReference type="GO" id="GO:0005524">
    <property type="term" value="F:ATP binding"/>
    <property type="evidence" value="ECO:0007669"/>
    <property type="project" value="InterPro"/>
</dbReference>
<gene>
    <name evidence="2" type="ORF">PHISCL_09511</name>
</gene>
<dbReference type="EMBL" id="MVGC01000613">
    <property type="protein sequence ID" value="RJE18156.1"/>
    <property type="molecule type" value="Genomic_DNA"/>
</dbReference>
<organism evidence="2 3">
    <name type="scientific">Aspergillus sclerotialis</name>
    <dbReference type="NCBI Taxonomy" id="2070753"/>
    <lineage>
        <taxon>Eukaryota</taxon>
        <taxon>Fungi</taxon>
        <taxon>Dikarya</taxon>
        <taxon>Ascomycota</taxon>
        <taxon>Pezizomycotina</taxon>
        <taxon>Eurotiomycetes</taxon>
        <taxon>Eurotiomycetidae</taxon>
        <taxon>Eurotiales</taxon>
        <taxon>Aspergillaceae</taxon>
        <taxon>Aspergillus</taxon>
        <taxon>Aspergillus subgen. Polypaecilum</taxon>
    </lineage>
</organism>
<dbReference type="Pfam" id="PF00069">
    <property type="entry name" value="Pkinase"/>
    <property type="match status" value="1"/>
</dbReference>